<organism evidence="1 2">
    <name type="scientific">Methylophaga sulfidovorans</name>
    <dbReference type="NCBI Taxonomy" id="45496"/>
    <lineage>
        <taxon>Bacteria</taxon>
        <taxon>Pseudomonadati</taxon>
        <taxon>Pseudomonadota</taxon>
        <taxon>Gammaproteobacteria</taxon>
        <taxon>Thiotrichales</taxon>
        <taxon>Piscirickettsiaceae</taxon>
        <taxon>Methylophaga</taxon>
    </lineage>
</organism>
<reference evidence="2" key="1">
    <citation type="submission" date="2016-10" db="EMBL/GenBank/DDBJ databases">
        <authorList>
            <person name="Varghese N."/>
            <person name="Submissions S."/>
        </authorList>
    </citation>
    <scope>NUCLEOTIDE SEQUENCE [LARGE SCALE GENOMIC DNA]</scope>
    <source>
        <strain evidence="2">DSM 11578</strain>
    </source>
</reference>
<keyword evidence="2" id="KW-1185">Reference proteome</keyword>
<sequence length="184" mass="21093">MFILGKTRALSELKAISQTRNIDRSSVSILCIDDQGLEYENIIRNHNFNIRVLNDIEDIKAVSDYPVVICDIKGVGKKFGSKYEGGHIIEEIKNSYPEKVVIAYTGQQFDATYNKFFSLADFTLTKDVDSDAWVTLLDQTIHRVVSPVEQWKRMRNFLLEKEVPIKIVFKLEQECSGLMIPDTI</sequence>
<name>A0A1I4ASE3_9GAMM</name>
<dbReference type="Proteomes" id="UP000198924">
    <property type="component" value="Unassembled WGS sequence"/>
</dbReference>
<dbReference type="RefSeq" id="WP_091715101.1">
    <property type="nucleotide sequence ID" value="NZ_FOSH01000015.1"/>
</dbReference>
<accession>A0A1I4ASE3</accession>
<dbReference type="OrthoDB" id="7836236at2"/>
<evidence type="ECO:0008006" key="3">
    <source>
        <dbReference type="Google" id="ProtNLM"/>
    </source>
</evidence>
<dbReference type="AlphaFoldDB" id="A0A1I4ASE3"/>
<proteinExistence type="predicted"/>
<evidence type="ECO:0000313" key="1">
    <source>
        <dbReference type="EMBL" id="SFK58877.1"/>
    </source>
</evidence>
<dbReference type="EMBL" id="FOSH01000015">
    <property type="protein sequence ID" value="SFK58877.1"/>
    <property type="molecule type" value="Genomic_DNA"/>
</dbReference>
<evidence type="ECO:0000313" key="2">
    <source>
        <dbReference type="Proteomes" id="UP000198924"/>
    </source>
</evidence>
<protein>
    <recommendedName>
        <fullName evidence="3">Response regulator receiver domain-containing protein</fullName>
    </recommendedName>
</protein>
<gene>
    <name evidence="1" type="ORF">SAMN04488079_11570</name>
</gene>